<dbReference type="EMBL" id="AGWY01000001">
    <property type="protein sequence ID" value="EKS42755.1"/>
    <property type="molecule type" value="Genomic_DNA"/>
</dbReference>
<feature type="transmembrane region" description="Helical" evidence="8">
    <location>
        <begin position="175"/>
        <end position="197"/>
    </location>
</feature>
<feature type="transmembrane region" description="Helical" evidence="8">
    <location>
        <begin position="114"/>
        <end position="135"/>
    </location>
</feature>
<dbReference type="CDD" id="cd17320">
    <property type="entry name" value="MFS_MdfA_MDR_like"/>
    <property type="match status" value="1"/>
</dbReference>
<dbReference type="PANTHER" id="PTHR23502:SF132">
    <property type="entry name" value="POLYAMINE TRANSPORTER 2-RELATED"/>
    <property type="match status" value="1"/>
</dbReference>
<dbReference type="GO" id="GO:0005886">
    <property type="term" value="C:plasma membrane"/>
    <property type="evidence" value="ECO:0007669"/>
    <property type="project" value="UniProtKB-SubCell"/>
</dbReference>
<evidence type="ECO:0000256" key="5">
    <source>
        <dbReference type="ARBA" id="ARBA00022692"/>
    </source>
</evidence>
<keyword evidence="11" id="KW-1185">Reference proteome</keyword>
<sequence length="415" mass="43736">MTDTSANAWVSSTHRPMGFREFVAIVAAIMALNPLAMDLMLPGLPDVAKAFNLSNINYAQAVLSVFLTGFGAGQFVIGPLADRFGRRPILIGGLIIYGIASLLAIIAPSFETLLLARGLQGLSTAAARVIATSIVRDCYSGRRMASVMSLAMMIFISVPVIAPSFGQAIMLAAEWHGIFIVLLVYGVLTLGWIVMRLPETLPLTERKSLAAGEVAKNFLQTIRNRQTFGYALAAGSVQGILFGYVLSSQQIFTEIYGLGHYFPLAFAAIAIGIAVAGFVNSRIVGRYGMRMISHSALVGQLVVAIAMLAAALAGALPLWLMMILATASLFTFGLMFSNFSALAMEPQGHIAGTASSLFGSVTTLIGIAVGSAIGQSYNGTLIPLATGALLSSLVALAVVLFVEKGRLFTPHNTPV</sequence>
<evidence type="ECO:0000256" key="1">
    <source>
        <dbReference type="ARBA" id="ARBA00004651"/>
    </source>
</evidence>
<gene>
    <name evidence="10" type="ORF">HMPREF9696_00298</name>
</gene>
<feature type="transmembrane region" description="Helical" evidence="8">
    <location>
        <begin position="147"/>
        <end position="169"/>
    </location>
</feature>
<dbReference type="PROSITE" id="PS00216">
    <property type="entry name" value="SUGAR_TRANSPORT_1"/>
    <property type="match status" value="1"/>
</dbReference>
<dbReference type="InterPro" id="IPR004812">
    <property type="entry name" value="Efflux_drug-R_Bcr/CmlA"/>
</dbReference>
<name>K8PT99_9BRAD</name>
<keyword evidence="5 8" id="KW-0812">Transmembrane</keyword>
<dbReference type="GO" id="GO:1990961">
    <property type="term" value="P:xenobiotic detoxification by transmembrane export across the plasma membrane"/>
    <property type="evidence" value="ECO:0007669"/>
    <property type="project" value="InterPro"/>
</dbReference>
<dbReference type="Gene3D" id="1.20.1720.10">
    <property type="entry name" value="Multidrug resistance protein D"/>
    <property type="match status" value="1"/>
</dbReference>
<feature type="transmembrane region" description="Helical" evidence="8">
    <location>
        <begin position="228"/>
        <end position="246"/>
    </location>
</feature>
<feature type="transmembrane region" description="Helical" evidence="8">
    <location>
        <begin position="318"/>
        <end position="342"/>
    </location>
</feature>
<dbReference type="AlphaFoldDB" id="K8PT99"/>
<dbReference type="InterPro" id="IPR005829">
    <property type="entry name" value="Sugar_transporter_CS"/>
</dbReference>
<dbReference type="InterPro" id="IPR011701">
    <property type="entry name" value="MFS"/>
</dbReference>
<keyword evidence="4" id="KW-1003">Cell membrane</keyword>
<dbReference type="PANTHER" id="PTHR23502">
    <property type="entry name" value="MAJOR FACILITATOR SUPERFAMILY"/>
    <property type="match status" value="1"/>
</dbReference>
<keyword evidence="3 8" id="KW-0813">Transport</keyword>
<comment type="caution">
    <text evidence="10">The sequence shown here is derived from an EMBL/GenBank/DDBJ whole genome shotgun (WGS) entry which is preliminary data.</text>
</comment>
<feature type="transmembrane region" description="Helical" evidence="8">
    <location>
        <begin position="354"/>
        <end position="374"/>
    </location>
</feature>
<dbReference type="InterPro" id="IPR020846">
    <property type="entry name" value="MFS_dom"/>
</dbReference>
<evidence type="ECO:0000313" key="11">
    <source>
        <dbReference type="Proteomes" id="UP000001095"/>
    </source>
</evidence>
<feature type="transmembrane region" description="Helical" evidence="8">
    <location>
        <begin position="89"/>
        <end position="108"/>
    </location>
</feature>
<comment type="subcellular location">
    <subcellularLocation>
        <location evidence="8">Cell inner membrane</location>
        <topology evidence="8">Multi-pass membrane protein</topology>
    </subcellularLocation>
    <subcellularLocation>
        <location evidence="1">Cell membrane</location>
        <topology evidence="1">Multi-pass membrane protein</topology>
    </subcellularLocation>
</comment>
<organism evidence="10 11">
    <name type="scientific">Afipia clevelandensis ATCC 49720</name>
    <dbReference type="NCBI Taxonomy" id="883079"/>
    <lineage>
        <taxon>Bacteria</taxon>
        <taxon>Pseudomonadati</taxon>
        <taxon>Pseudomonadota</taxon>
        <taxon>Alphaproteobacteria</taxon>
        <taxon>Hyphomicrobiales</taxon>
        <taxon>Nitrobacteraceae</taxon>
        <taxon>Afipia</taxon>
    </lineage>
</organism>
<dbReference type="GO" id="GO:0042910">
    <property type="term" value="F:xenobiotic transmembrane transporter activity"/>
    <property type="evidence" value="ECO:0007669"/>
    <property type="project" value="InterPro"/>
</dbReference>
<evidence type="ECO:0000313" key="10">
    <source>
        <dbReference type="EMBL" id="EKS42755.1"/>
    </source>
</evidence>
<evidence type="ECO:0000256" key="8">
    <source>
        <dbReference type="RuleBase" id="RU365088"/>
    </source>
</evidence>
<proteinExistence type="inferred from homology"/>
<keyword evidence="6 8" id="KW-1133">Transmembrane helix</keyword>
<protein>
    <recommendedName>
        <fullName evidence="8">Bcr/CflA family efflux transporter</fullName>
    </recommendedName>
</protein>
<dbReference type="Pfam" id="PF07690">
    <property type="entry name" value="MFS_1"/>
    <property type="match status" value="1"/>
</dbReference>
<dbReference type="Proteomes" id="UP000001095">
    <property type="component" value="Unassembled WGS sequence"/>
</dbReference>
<feature type="transmembrane region" description="Helical" evidence="8">
    <location>
        <begin position="258"/>
        <end position="279"/>
    </location>
</feature>
<keyword evidence="8" id="KW-0997">Cell inner membrane</keyword>
<dbReference type="NCBIfam" id="TIGR00710">
    <property type="entry name" value="efflux_Bcr_CflA"/>
    <property type="match status" value="1"/>
</dbReference>
<keyword evidence="7 8" id="KW-0472">Membrane</keyword>
<evidence type="ECO:0000259" key="9">
    <source>
        <dbReference type="PROSITE" id="PS50850"/>
    </source>
</evidence>
<feature type="domain" description="Major facilitator superfamily (MFS) profile" evidence="9">
    <location>
        <begin position="22"/>
        <end position="406"/>
    </location>
</feature>
<feature type="transmembrane region" description="Helical" evidence="8">
    <location>
        <begin position="380"/>
        <end position="402"/>
    </location>
</feature>
<dbReference type="PATRIC" id="fig|883079.3.peg.310"/>
<evidence type="ECO:0000256" key="6">
    <source>
        <dbReference type="ARBA" id="ARBA00022989"/>
    </source>
</evidence>
<accession>K8PT99</accession>
<dbReference type="InterPro" id="IPR036259">
    <property type="entry name" value="MFS_trans_sf"/>
</dbReference>
<evidence type="ECO:0000256" key="2">
    <source>
        <dbReference type="ARBA" id="ARBA00006236"/>
    </source>
</evidence>
<comment type="similarity">
    <text evidence="2 8">Belongs to the major facilitator superfamily. Bcr/CmlA family.</text>
</comment>
<evidence type="ECO:0000256" key="3">
    <source>
        <dbReference type="ARBA" id="ARBA00022448"/>
    </source>
</evidence>
<dbReference type="PROSITE" id="PS50850">
    <property type="entry name" value="MFS"/>
    <property type="match status" value="1"/>
</dbReference>
<dbReference type="OrthoDB" id="9800416at2"/>
<dbReference type="SUPFAM" id="SSF103473">
    <property type="entry name" value="MFS general substrate transporter"/>
    <property type="match status" value="1"/>
</dbReference>
<dbReference type="FunFam" id="1.20.1720.10:FF:000005">
    <property type="entry name" value="Bcr/CflA family efflux transporter"/>
    <property type="match status" value="1"/>
</dbReference>
<evidence type="ECO:0000256" key="4">
    <source>
        <dbReference type="ARBA" id="ARBA00022475"/>
    </source>
</evidence>
<dbReference type="HOGENOM" id="CLU_001265_47_0_5"/>
<feature type="transmembrane region" description="Helical" evidence="8">
    <location>
        <begin position="291"/>
        <end position="312"/>
    </location>
</feature>
<feature type="transmembrane region" description="Helical" evidence="8">
    <location>
        <begin position="22"/>
        <end position="44"/>
    </location>
</feature>
<evidence type="ECO:0000256" key="7">
    <source>
        <dbReference type="ARBA" id="ARBA00023136"/>
    </source>
</evidence>
<reference evidence="10 11" key="1">
    <citation type="submission" date="2012-04" db="EMBL/GenBank/DDBJ databases">
        <title>The Genome Sequence of Afipia clevelandensis ATCC 49720.</title>
        <authorList>
            <consortium name="The Broad Institute Genome Sequencing Platform"/>
            <person name="Earl A."/>
            <person name="Ward D."/>
            <person name="Feldgarden M."/>
            <person name="Gevers D."/>
            <person name="Huys G."/>
            <person name="Walker B."/>
            <person name="Young S.K."/>
            <person name="Zeng Q."/>
            <person name="Gargeya S."/>
            <person name="Fitzgerald M."/>
            <person name="Haas B."/>
            <person name="Abouelleil A."/>
            <person name="Alvarado L."/>
            <person name="Arachchi H.M."/>
            <person name="Berlin A."/>
            <person name="Chapman S.B."/>
            <person name="Goldberg J."/>
            <person name="Griggs A."/>
            <person name="Gujja S."/>
            <person name="Hansen M."/>
            <person name="Howarth C."/>
            <person name="Imamovic A."/>
            <person name="Larimer J."/>
            <person name="McCowen C."/>
            <person name="Montmayeur A."/>
            <person name="Murphy C."/>
            <person name="Neiman D."/>
            <person name="Pearson M."/>
            <person name="Priest M."/>
            <person name="Roberts A."/>
            <person name="Saif S."/>
            <person name="Shea T."/>
            <person name="Sisk P."/>
            <person name="Sykes S."/>
            <person name="Wortman J."/>
            <person name="Nusbaum C."/>
            <person name="Birren B."/>
        </authorList>
    </citation>
    <scope>NUCLEOTIDE SEQUENCE [LARGE SCALE GENOMIC DNA]</scope>
    <source>
        <strain evidence="10 11">ATCC 49720</strain>
    </source>
</reference>
<feature type="transmembrane region" description="Helical" evidence="8">
    <location>
        <begin position="56"/>
        <end position="77"/>
    </location>
</feature>
<dbReference type="RefSeq" id="WP_002711164.1">
    <property type="nucleotide sequence ID" value="NZ_KB375281.1"/>
</dbReference>